<reference evidence="2" key="1">
    <citation type="submission" date="2022-05" db="EMBL/GenBank/DDBJ databases">
        <authorList>
            <person name="Jo J.-H."/>
            <person name="Im W.-T."/>
        </authorList>
    </citation>
    <scope>NUCLEOTIDE SEQUENCE</scope>
    <source>
        <strain evidence="2">SE220</strain>
    </source>
</reference>
<proteinExistence type="predicted"/>
<dbReference type="EMBL" id="JAMGBE010000002">
    <property type="protein sequence ID" value="MCL6729964.1"/>
    <property type="molecule type" value="Genomic_DNA"/>
</dbReference>
<accession>A0ABT0S2V7</accession>
<keyword evidence="3" id="KW-1185">Reference proteome</keyword>
<dbReference type="RefSeq" id="WP_249831427.1">
    <property type="nucleotide sequence ID" value="NZ_JAMGBE010000002.1"/>
</dbReference>
<organism evidence="2 3">
    <name type="scientific">Sphingomonas hankyongi</name>
    <dbReference type="NCBI Taxonomy" id="2908209"/>
    <lineage>
        <taxon>Bacteria</taxon>
        <taxon>Pseudomonadati</taxon>
        <taxon>Pseudomonadota</taxon>
        <taxon>Alphaproteobacteria</taxon>
        <taxon>Sphingomonadales</taxon>
        <taxon>Sphingomonadaceae</taxon>
        <taxon>Sphingomonas</taxon>
    </lineage>
</organism>
<protein>
    <submittedName>
        <fullName evidence="2">Uncharacterized protein</fullName>
    </submittedName>
</protein>
<feature type="region of interest" description="Disordered" evidence="1">
    <location>
        <begin position="75"/>
        <end position="97"/>
    </location>
</feature>
<dbReference type="Proteomes" id="UP001165342">
    <property type="component" value="Unassembled WGS sequence"/>
</dbReference>
<evidence type="ECO:0000313" key="3">
    <source>
        <dbReference type="Proteomes" id="UP001165342"/>
    </source>
</evidence>
<sequence>MVPGNLLILRMVPPRNAIIPGAGAAVTAPTAPPQSVFSSTAGITRVLSDGEAASITGQLPAHEAGQMVRSAIDETMRPQPGLGGSATERATGGSLGGAISGAVGTGLGALRGAMSALPGSGG</sequence>
<name>A0ABT0S2V7_9SPHN</name>
<evidence type="ECO:0000256" key="1">
    <source>
        <dbReference type="SAM" id="MobiDB-lite"/>
    </source>
</evidence>
<gene>
    <name evidence="2" type="ORF">LZ538_07830</name>
</gene>
<evidence type="ECO:0000313" key="2">
    <source>
        <dbReference type="EMBL" id="MCL6729964.1"/>
    </source>
</evidence>
<comment type="caution">
    <text evidence="2">The sequence shown here is derived from an EMBL/GenBank/DDBJ whole genome shotgun (WGS) entry which is preliminary data.</text>
</comment>